<dbReference type="Proteomes" id="UP000000707">
    <property type="component" value="Unassembled WGS sequence"/>
</dbReference>
<evidence type="ECO:0000313" key="2">
    <source>
        <dbReference type="Proteomes" id="UP000000707"/>
    </source>
</evidence>
<dbReference type="RefSeq" id="XP_006686247.1">
    <property type="nucleotide sequence ID" value="XM_006686184.1"/>
</dbReference>
<accession>G3B4A2</accession>
<dbReference type="GeneID" id="18245765"/>
<sequence length="159" mass="18279">MFRLKPIQHIQKRSFFGFFSGWTSGKTIYPPHPSQFTTQNRIYPNYVTSHNELNDLILVKHPLILNFTVQADPNYNKLTSTLFDILSDKSKYPLGDFEVHLANITCDSLEAKDIMMTYGVNKLPSLVRLEKQLVVDVISPNLDTVSDQTVIEWLKTFKG</sequence>
<organism evidence="2">
    <name type="scientific">Candida tenuis (strain ATCC 10573 / BCRC 21748 / CBS 615 / JCM 9827 / NBRC 10315 / NRRL Y-1498 / VKM Y-70)</name>
    <name type="common">Yeast</name>
    <name type="synonym">Yamadazyma tenuis</name>
    <dbReference type="NCBI Taxonomy" id="590646"/>
    <lineage>
        <taxon>Eukaryota</taxon>
        <taxon>Fungi</taxon>
        <taxon>Dikarya</taxon>
        <taxon>Ascomycota</taxon>
        <taxon>Saccharomycotina</taxon>
        <taxon>Pichiomycetes</taxon>
        <taxon>Debaryomycetaceae</taxon>
        <taxon>Yamadazyma</taxon>
    </lineage>
</organism>
<proteinExistence type="predicted"/>
<gene>
    <name evidence="1" type="ORF">CANTEDRAFT_104949</name>
</gene>
<dbReference type="AlphaFoldDB" id="G3B4A2"/>
<evidence type="ECO:0008006" key="3">
    <source>
        <dbReference type="Google" id="ProtNLM"/>
    </source>
</evidence>
<name>G3B4A2_CANTC</name>
<dbReference type="KEGG" id="cten:18245765"/>
<dbReference type="OrthoDB" id="19690at2759"/>
<dbReference type="EMBL" id="GL996521">
    <property type="protein sequence ID" value="EGV63933.1"/>
    <property type="molecule type" value="Genomic_DNA"/>
</dbReference>
<evidence type="ECO:0000313" key="1">
    <source>
        <dbReference type="EMBL" id="EGV63933.1"/>
    </source>
</evidence>
<reference evidence="1 2" key="1">
    <citation type="journal article" date="2011" name="Proc. Natl. Acad. Sci. U.S.A.">
        <title>Comparative genomics of xylose-fermenting fungi for enhanced biofuel production.</title>
        <authorList>
            <person name="Wohlbach D.J."/>
            <person name="Kuo A."/>
            <person name="Sato T.K."/>
            <person name="Potts K.M."/>
            <person name="Salamov A.A."/>
            <person name="LaButti K.M."/>
            <person name="Sun H."/>
            <person name="Clum A."/>
            <person name="Pangilinan J.L."/>
            <person name="Lindquist E.A."/>
            <person name="Lucas S."/>
            <person name="Lapidus A."/>
            <person name="Jin M."/>
            <person name="Gunawan C."/>
            <person name="Balan V."/>
            <person name="Dale B.E."/>
            <person name="Jeffries T.W."/>
            <person name="Zinkel R."/>
            <person name="Barry K.W."/>
            <person name="Grigoriev I.V."/>
            <person name="Gasch A.P."/>
        </authorList>
    </citation>
    <scope>NUCLEOTIDE SEQUENCE [LARGE SCALE GENOMIC DNA]</scope>
    <source>
        <strain evidence="2">ATCC 10573 / BCRC 21748 / CBS 615 / JCM 9827 / NBRC 10315 / NRRL Y-1498 / VKM Y-70</strain>
    </source>
</reference>
<dbReference type="HOGENOM" id="CLU_101862_1_0_1"/>
<keyword evidence="2" id="KW-1185">Reference proteome</keyword>
<protein>
    <recommendedName>
        <fullName evidence="3">Thioredoxin domain-containing protein</fullName>
    </recommendedName>
</protein>
<dbReference type="eggNOG" id="ENOG502SGFH">
    <property type="taxonomic scope" value="Eukaryota"/>
</dbReference>